<dbReference type="CDD" id="cd19166">
    <property type="entry name" value="HemeO-bac"/>
    <property type="match status" value="1"/>
</dbReference>
<accession>A0A7W7YIR6</accession>
<protein>
    <submittedName>
        <fullName evidence="1">Heme oxygenase</fullName>
    </submittedName>
</protein>
<name>A0A7W7YIR6_9BACT</name>
<dbReference type="Proteomes" id="UP000534294">
    <property type="component" value="Unassembled WGS sequence"/>
</dbReference>
<dbReference type="GO" id="GO:0004392">
    <property type="term" value="F:heme oxygenase (decyclizing) activity"/>
    <property type="evidence" value="ECO:0007669"/>
    <property type="project" value="InterPro"/>
</dbReference>
<organism evidence="1 2">
    <name type="scientific">Prosthecobacter dejongeii</name>
    <dbReference type="NCBI Taxonomy" id="48465"/>
    <lineage>
        <taxon>Bacteria</taxon>
        <taxon>Pseudomonadati</taxon>
        <taxon>Verrucomicrobiota</taxon>
        <taxon>Verrucomicrobiia</taxon>
        <taxon>Verrucomicrobiales</taxon>
        <taxon>Verrucomicrobiaceae</taxon>
        <taxon>Prosthecobacter</taxon>
    </lineage>
</organism>
<dbReference type="EMBL" id="JACHIF010000001">
    <property type="protein sequence ID" value="MBB5036802.1"/>
    <property type="molecule type" value="Genomic_DNA"/>
</dbReference>
<dbReference type="RefSeq" id="WP_184205968.1">
    <property type="nucleotide sequence ID" value="NZ_JACHIF010000001.1"/>
</dbReference>
<proteinExistence type="predicted"/>
<comment type="caution">
    <text evidence="1">The sequence shown here is derived from an EMBL/GenBank/DDBJ whole genome shotgun (WGS) entry which is preliminary data.</text>
</comment>
<dbReference type="Gene3D" id="1.20.910.10">
    <property type="entry name" value="Heme oxygenase-like"/>
    <property type="match status" value="1"/>
</dbReference>
<keyword evidence="2" id="KW-1185">Reference proteome</keyword>
<dbReference type="Pfam" id="PF01126">
    <property type="entry name" value="Heme_oxygenase"/>
    <property type="match status" value="1"/>
</dbReference>
<dbReference type="SUPFAM" id="SSF48613">
    <property type="entry name" value="Heme oxygenase-like"/>
    <property type="match status" value="1"/>
</dbReference>
<sequence>MAFLHDLKTQTSVVHAALEKQLDIVRYFESKTSYVKLLERFFSLYEPLEENLAQALDWRSEGWDFESRRKTPWLTEDLLALGLTAQDISALPRCTALPDLTPPGAAVGCLYVLEGSTLGGQVITRLLKQHLEVTPETGGRFFSGYAEATVPQWRDFGAWAEDWALRHPEQKAAAAEAASQTFDSFTRWFQ</sequence>
<dbReference type="InterPro" id="IPR016084">
    <property type="entry name" value="Haem_Oase-like_multi-hlx"/>
</dbReference>
<evidence type="ECO:0000313" key="1">
    <source>
        <dbReference type="EMBL" id="MBB5036802.1"/>
    </source>
</evidence>
<dbReference type="GO" id="GO:0006788">
    <property type="term" value="P:heme oxidation"/>
    <property type="evidence" value="ECO:0007669"/>
    <property type="project" value="InterPro"/>
</dbReference>
<dbReference type="InterPro" id="IPR016053">
    <property type="entry name" value="Haem_Oase-like"/>
</dbReference>
<reference evidence="1 2" key="1">
    <citation type="submission" date="2020-08" db="EMBL/GenBank/DDBJ databases">
        <title>Genomic Encyclopedia of Type Strains, Phase IV (KMG-IV): sequencing the most valuable type-strain genomes for metagenomic binning, comparative biology and taxonomic classification.</title>
        <authorList>
            <person name="Goeker M."/>
        </authorList>
    </citation>
    <scope>NUCLEOTIDE SEQUENCE [LARGE SCALE GENOMIC DNA]</scope>
    <source>
        <strain evidence="1 2">DSM 12251</strain>
    </source>
</reference>
<evidence type="ECO:0000313" key="2">
    <source>
        <dbReference type="Proteomes" id="UP000534294"/>
    </source>
</evidence>
<gene>
    <name evidence="1" type="ORF">HNQ64_001036</name>
</gene>
<dbReference type="AlphaFoldDB" id="A0A7W7YIR6"/>